<dbReference type="Proteomes" id="UP000239241">
    <property type="component" value="Unassembled WGS sequence"/>
</dbReference>
<dbReference type="AlphaFoldDB" id="A0A2S5VUL7"/>
<dbReference type="EMBL" id="PSXY01000008">
    <property type="protein sequence ID" value="PPF68526.1"/>
    <property type="molecule type" value="Genomic_DNA"/>
</dbReference>
<feature type="compositionally biased region" description="Basic and acidic residues" evidence="1">
    <location>
        <begin position="97"/>
        <end position="116"/>
    </location>
</feature>
<evidence type="ECO:0000313" key="2">
    <source>
        <dbReference type="EMBL" id="PPF68526.1"/>
    </source>
</evidence>
<accession>A0A2S5VUL7</accession>
<name>A0A2S5VUL7_9MICO</name>
<protein>
    <submittedName>
        <fullName evidence="2">Uncharacterized protein</fullName>
    </submittedName>
</protein>
<comment type="caution">
    <text evidence="2">The sequence shown here is derived from an EMBL/GenBank/DDBJ whole genome shotgun (WGS) entry which is preliminary data.</text>
</comment>
<gene>
    <name evidence="2" type="ORF">C5E16_06550</name>
</gene>
<organism evidence="2 3">
    <name type="scientific">Clavibacter michiganensis</name>
    <dbReference type="NCBI Taxonomy" id="28447"/>
    <lineage>
        <taxon>Bacteria</taxon>
        <taxon>Bacillati</taxon>
        <taxon>Actinomycetota</taxon>
        <taxon>Actinomycetes</taxon>
        <taxon>Micrococcales</taxon>
        <taxon>Microbacteriaceae</taxon>
        <taxon>Clavibacter</taxon>
    </lineage>
</organism>
<feature type="region of interest" description="Disordered" evidence="1">
    <location>
        <begin position="97"/>
        <end position="118"/>
    </location>
</feature>
<evidence type="ECO:0000256" key="1">
    <source>
        <dbReference type="SAM" id="MobiDB-lite"/>
    </source>
</evidence>
<evidence type="ECO:0000313" key="3">
    <source>
        <dbReference type="Proteomes" id="UP000239241"/>
    </source>
</evidence>
<sequence>MSERLSTCLVEQGIEMPRSEVWLMAHGRSASGDLEVAVYDDTAGGAYFGSVRVPIGFHNLDVHRRDELVLLMWRETLKRVVARFSTDPAAVDRAADNAHRDDYEVPRHGPWKQDRSRSRRMRLGGGLHDDGFLHLQLEIEELRGDREIRLSDIMIDSTLGWSFDQAARSVRWESSRVGEGGSTPNIIIDGGGGRFDLDMDSGAIRVTGGFADPLPIAPTGPAVPIGFRFADEPSDHV</sequence>
<reference evidence="2 3" key="1">
    <citation type="submission" date="2018-02" db="EMBL/GenBank/DDBJ databases">
        <title>Bacteriophage NCPPB3778 and a type I-E CRISPR drive the evolution of the US Biological Select Agent, Rathayibacter toxicus.</title>
        <authorList>
            <person name="Davis E.W.II."/>
            <person name="Tabima J.F."/>
            <person name="Weisberg A.J."/>
            <person name="Lopes L.D."/>
            <person name="Wiseman M.S."/>
            <person name="Wiseman M.S."/>
            <person name="Pupko T."/>
            <person name="Belcher M.S."/>
            <person name="Sechler A.J."/>
            <person name="Tancos M.A."/>
            <person name="Schroeder B.K."/>
            <person name="Murray T.D."/>
            <person name="Luster D.G."/>
            <person name="Schneider W.L."/>
            <person name="Rogers E."/>
            <person name="Andreote F.D."/>
            <person name="Grunwald N.J."/>
            <person name="Putnam M.L."/>
            <person name="Chang J.H."/>
        </authorList>
    </citation>
    <scope>NUCLEOTIDE SEQUENCE [LARGE SCALE GENOMIC DNA]</scope>
    <source>
        <strain evidence="2 3">AY1B3</strain>
    </source>
</reference>
<proteinExistence type="predicted"/>